<organism evidence="2 3">
    <name type="scientific">Araneus ventricosus</name>
    <name type="common">Orbweaver spider</name>
    <name type="synonym">Epeira ventricosa</name>
    <dbReference type="NCBI Taxonomy" id="182803"/>
    <lineage>
        <taxon>Eukaryota</taxon>
        <taxon>Metazoa</taxon>
        <taxon>Ecdysozoa</taxon>
        <taxon>Arthropoda</taxon>
        <taxon>Chelicerata</taxon>
        <taxon>Arachnida</taxon>
        <taxon>Araneae</taxon>
        <taxon>Araneomorphae</taxon>
        <taxon>Entelegynae</taxon>
        <taxon>Araneoidea</taxon>
        <taxon>Araneidae</taxon>
        <taxon>Araneus</taxon>
    </lineage>
</organism>
<reference evidence="2 3" key="1">
    <citation type="journal article" date="2019" name="Sci. Rep.">
        <title>Orb-weaving spider Araneus ventricosus genome elucidates the spidroin gene catalogue.</title>
        <authorList>
            <person name="Kono N."/>
            <person name="Nakamura H."/>
            <person name="Ohtoshi R."/>
            <person name="Moran D.A.P."/>
            <person name="Shinohara A."/>
            <person name="Yoshida Y."/>
            <person name="Fujiwara M."/>
            <person name="Mori M."/>
            <person name="Tomita M."/>
            <person name="Arakawa K."/>
        </authorList>
    </citation>
    <scope>NUCLEOTIDE SEQUENCE [LARGE SCALE GENOMIC DNA]</scope>
</reference>
<evidence type="ECO:0000313" key="2">
    <source>
        <dbReference type="EMBL" id="GBM14820.1"/>
    </source>
</evidence>
<evidence type="ECO:0000256" key="1">
    <source>
        <dbReference type="SAM" id="Phobius"/>
    </source>
</evidence>
<dbReference type="EMBL" id="BGPR01000349">
    <property type="protein sequence ID" value="GBM14820.1"/>
    <property type="molecule type" value="Genomic_DNA"/>
</dbReference>
<name>A0A4Y2DDK0_ARAVE</name>
<evidence type="ECO:0000313" key="3">
    <source>
        <dbReference type="Proteomes" id="UP000499080"/>
    </source>
</evidence>
<keyword evidence="1" id="KW-0472">Membrane</keyword>
<comment type="caution">
    <text evidence="2">The sequence shown here is derived from an EMBL/GenBank/DDBJ whole genome shotgun (WGS) entry which is preliminary data.</text>
</comment>
<keyword evidence="3" id="KW-1185">Reference proteome</keyword>
<protein>
    <submittedName>
        <fullName evidence="2">Uncharacterized protein</fullName>
    </submittedName>
</protein>
<dbReference type="Proteomes" id="UP000499080">
    <property type="component" value="Unassembled WGS sequence"/>
</dbReference>
<proteinExistence type="predicted"/>
<dbReference type="AlphaFoldDB" id="A0A4Y2DDK0"/>
<keyword evidence="1" id="KW-0812">Transmembrane</keyword>
<keyword evidence="1" id="KW-1133">Transmembrane helix</keyword>
<gene>
    <name evidence="2" type="ORF">AVEN_255881_1</name>
</gene>
<sequence>MLIAIVCSLRFEILEPLTDIHLKNQQKRSRLPLMNALVDNFLYLILIASALDLINVICLPCVNVFVLLFSRIRSVQRENIVMEQIFDLKIGRFPRFRQLTNTYFECS</sequence>
<accession>A0A4Y2DDK0</accession>
<feature type="transmembrane region" description="Helical" evidence="1">
    <location>
        <begin position="41"/>
        <end position="69"/>
    </location>
</feature>